<keyword evidence="3" id="KW-1185">Reference proteome</keyword>
<dbReference type="OrthoDB" id="10057240at2759"/>
<protein>
    <recommendedName>
        <fullName evidence="1">PiggyBac transposable element-derived protein domain-containing protein</fullName>
    </recommendedName>
</protein>
<reference evidence="2 3" key="1">
    <citation type="journal article" date="2019" name="Sci. Rep.">
        <title>Orb-weaving spider Araneus ventricosus genome elucidates the spidroin gene catalogue.</title>
        <authorList>
            <person name="Kono N."/>
            <person name="Nakamura H."/>
            <person name="Ohtoshi R."/>
            <person name="Moran D.A.P."/>
            <person name="Shinohara A."/>
            <person name="Yoshida Y."/>
            <person name="Fujiwara M."/>
            <person name="Mori M."/>
            <person name="Tomita M."/>
            <person name="Arakawa K."/>
        </authorList>
    </citation>
    <scope>NUCLEOTIDE SEQUENCE [LARGE SCALE GENOMIC DNA]</scope>
</reference>
<evidence type="ECO:0000313" key="3">
    <source>
        <dbReference type="Proteomes" id="UP000499080"/>
    </source>
</evidence>
<feature type="domain" description="PiggyBac transposable element-derived protein" evidence="1">
    <location>
        <begin position="14"/>
        <end position="95"/>
    </location>
</feature>
<dbReference type="EMBL" id="BGPR01117643">
    <property type="protein sequence ID" value="GBN10562.1"/>
    <property type="molecule type" value="Genomic_DNA"/>
</dbReference>
<evidence type="ECO:0000259" key="1">
    <source>
        <dbReference type="Pfam" id="PF13843"/>
    </source>
</evidence>
<evidence type="ECO:0000313" key="2">
    <source>
        <dbReference type="EMBL" id="GBN10562.1"/>
    </source>
</evidence>
<gene>
    <name evidence="2" type="ORF">AVEN_11790_1</name>
</gene>
<name>A0A4Y2L7S2_ARAVE</name>
<dbReference type="Pfam" id="PF13843">
    <property type="entry name" value="DDE_Tnp_1_7"/>
    <property type="match status" value="1"/>
</dbReference>
<comment type="caution">
    <text evidence="2">The sequence shown here is derived from an EMBL/GenBank/DDBJ whole genome shotgun (WGS) entry which is preliminary data.</text>
</comment>
<sequence length="96" mass="11288">MSLDNELDFVAGKSPIKLFELISLKMIEMTVEESIIYSRQKNNHDFEISMDEMKQYLRILFCSGYHVLPQKKMYWKNASGIGTLISNKAMPKNRYF</sequence>
<proteinExistence type="predicted"/>
<dbReference type="Proteomes" id="UP000499080">
    <property type="component" value="Unassembled WGS sequence"/>
</dbReference>
<accession>A0A4Y2L7S2</accession>
<dbReference type="AlphaFoldDB" id="A0A4Y2L7S2"/>
<dbReference type="InterPro" id="IPR029526">
    <property type="entry name" value="PGBD"/>
</dbReference>
<organism evidence="2 3">
    <name type="scientific">Araneus ventricosus</name>
    <name type="common">Orbweaver spider</name>
    <name type="synonym">Epeira ventricosa</name>
    <dbReference type="NCBI Taxonomy" id="182803"/>
    <lineage>
        <taxon>Eukaryota</taxon>
        <taxon>Metazoa</taxon>
        <taxon>Ecdysozoa</taxon>
        <taxon>Arthropoda</taxon>
        <taxon>Chelicerata</taxon>
        <taxon>Arachnida</taxon>
        <taxon>Araneae</taxon>
        <taxon>Araneomorphae</taxon>
        <taxon>Entelegynae</taxon>
        <taxon>Araneoidea</taxon>
        <taxon>Araneidae</taxon>
        <taxon>Araneus</taxon>
    </lineage>
</organism>